<evidence type="ECO:0000313" key="4">
    <source>
        <dbReference type="EMBL" id="VAX10971.1"/>
    </source>
</evidence>
<name>A0A3B1B9L8_9ZZZZ</name>
<feature type="transmembrane region" description="Helical" evidence="3">
    <location>
        <begin position="341"/>
        <end position="362"/>
    </location>
</feature>
<organism evidence="4">
    <name type="scientific">hydrothermal vent metagenome</name>
    <dbReference type="NCBI Taxonomy" id="652676"/>
    <lineage>
        <taxon>unclassified sequences</taxon>
        <taxon>metagenomes</taxon>
        <taxon>ecological metagenomes</taxon>
    </lineage>
</organism>
<feature type="transmembrane region" description="Helical" evidence="3">
    <location>
        <begin position="216"/>
        <end position="235"/>
    </location>
</feature>
<feature type="transmembrane region" description="Helical" evidence="3">
    <location>
        <begin position="126"/>
        <end position="151"/>
    </location>
</feature>
<dbReference type="Pfam" id="PF14559">
    <property type="entry name" value="TPR_19"/>
    <property type="match status" value="1"/>
</dbReference>
<dbReference type="PROSITE" id="PS50293">
    <property type="entry name" value="TPR_REGION"/>
    <property type="match status" value="1"/>
</dbReference>
<feature type="transmembrane region" description="Helical" evidence="3">
    <location>
        <begin position="187"/>
        <end position="209"/>
    </location>
</feature>
<dbReference type="SMART" id="SM00028">
    <property type="entry name" value="TPR"/>
    <property type="match status" value="7"/>
</dbReference>
<reference evidence="4" key="1">
    <citation type="submission" date="2018-06" db="EMBL/GenBank/DDBJ databases">
        <authorList>
            <person name="Zhirakovskaya E."/>
        </authorList>
    </citation>
    <scope>NUCLEOTIDE SEQUENCE</scope>
</reference>
<dbReference type="PANTHER" id="PTHR44227">
    <property type="match status" value="1"/>
</dbReference>
<protein>
    <submittedName>
        <fullName evidence="4">Uncharacterized protein</fullName>
    </submittedName>
</protein>
<feature type="transmembrane region" description="Helical" evidence="3">
    <location>
        <begin position="49"/>
        <end position="67"/>
    </location>
</feature>
<keyword evidence="1" id="KW-0677">Repeat</keyword>
<dbReference type="Pfam" id="PF13181">
    <property type="entry name" value="TPR_8"/>
    <property type="match status" value="1"/>
</dbReference>
<feature type="transmembrane region" description="Helical" evidence="3">
    <location>
        <begin position="267"/>
        <end position="291"/>
    </location>
</feature>
<accession>A0A3B1B9L8</accession>
<proteinExistence type="predicted"/>
<dbReference type="Gene3D" id="1.25.40.10">
    <property type="entry name" value="Tetratricopeptide repeat domain"/>
    <property type="match status" value="3"/>
</dbReference>
<dbReference type="AlphaFoldDB" id="A0A3B1B9L8"/>
<keyword evidence="3" id="KW-0812">Transmembrane</keyword>
<evidence type="ECO:0000256" key="3">
    <source>
        <dbReference type="SAM" id="Phobius"/>
    </source>
</evidence>
<feature type="transmembrane region" description="Helical" evidence="3">
    <location>
        <begin position="422"/>
        <end position="439"/>
    </location>
</feature>
<keyword evidence="2" id="KW-0802">TPR repeat</keyword>
<dbReference type="Pfam" id="PF00515">
    <property type="entry name" value="TPR_1"/>
    <property type="match status" value="1"/>
</dbReference>
<evidence type="ECO:0000256" key="2">
    <source>
        <dbReference type="ARBA" id="ARBA00022803"/>
    </source>
</evidence>
<gene>
    <name evidence="4" type="ORF">MNBD_GAMMA26-1802</name>
</gene>
<dbReference type="PANTHER" id="PTHR44227:SF3">
    <property type="entry name" value="PROTEIN O-MANNOSYL-TRANSFERASE TMTC4"/>
    <property type="match status" value="1"/>
</dbReference>
<sequence>MVECHSTLVAFQFDKLGLMDNAMKRGPILQSPMPYSVTGQPLFLRLRSFFLGGLLLILAGGMIYYNALRGEFQFDDIHNIVQNPYVHIATLDMESISGVLNSPNQRRVLANLSFALNYYFGRYDVFGYHLVNLFVHIANAILVMLLATFILRRLAPNLQQRDIELLALFSAMVFLAHPIQVQAVTYIVQRMAAMATLFYCATLLFYILARHGRSTFARISYCAAAGLSMLCAFLSKENTFILPLTVIAFELAFFTSPGDLWRRNKSIVIAVISVAIVVAIIAIWWMLPGILAGFQSRDFTLAERLLTQPRVVFYYLSLLAWPLPARFCFDCGFITSTSLLAPATTLLAMVGLVLATIGAVIWRQRAPLYTFAVAWFLGNLIIESSIIPLEMVFDHRVYLPSIGLFVLGAYVLYRLVGGSIRLLLPLAIVVLVLLGSGAVERNYVWSSMETLLQDAARKGGQARVYNNLGWSYLQRDELTKAEQALLQAIKAGGDRDYGAPYNNLASVYLARNEFGKAIKYAGMALDISPNNAEWLTNLGIAQMNTGAVAEARMNFAAAIRNAPWFYLPRLTLGALHYRQGERQAALDMYKQALALDRGVAQIHVALSEYYLSENDLRQAAYFLEQAIALQKNAAEWHYMLGNIYVQLGDLDKAETLFLRETKVSGSSFAWNNLGNIAWMRGQLDEAVRFYKKALELDPANDLARENIRRINSTRM</sequence>
<feature type="transmembrane region" description="Helical" evidence="3">
    <location>
        <begin position="163"/>
        <end position="181"/>
    </location>
</feature>
<dbReference type="Pfam" id="PF13432">
    <property type="entry name" value="TPR_16"/>
    <property type="match status" value="1"/>
</dbReference>
<dbReference type="Pfam" id="PF13374">
    <property type="entry name" value="TPR_10"/>
    <property type="match status" value="1"/>
</dbReference>
<feature type="transmembrane region" description="Helical" evidence="3">
    <location>
        <begin position="241"/>
        <end position="260"/>
    </location>
</feature>
<keyword evidence="3" id="KW-0472">Membrane</keyword>
<dbReference type="SUPFAM" id="SSF48452">
    <property type="entry name" value="TPR-like"/>
    <property type="match status" value="1"/>
</dbReference>
<dbReference type="PROSITE" id="PS50005">
    <property type="entry name" value="TPR"/>
    <property type="match status" value="5"/>
</dbReference>
<dbReference type="InterPro" id="IPR011990">
    <property type="entry name" value="TPR-like_helical_dom_sf"/>
</dbReference>
<dbReference type="InterPro" id="IPR019734">
    <property type="entry name" value="TPR_rpt"/>
</dbReference>
<feature type="transmembrane region" description="Helical" evidence="3">
    <location>
        <begin position="398"/>
        <end position="416"/>
    </location>
</feature>
<dbReference type="EMBL" id="UOFX01000080">
    <property type="protein sequence ID" value="VAX10971.1"/>
    <property type="molecule type" value="Genomic_DNA"/>
</dbReference>
<keyword evidence="3" id="KW-1133">Transmembrane helix</keyword>
<evidence type="ECO:0000256" key="1">
    <source>
        <dbReference type="ARBA" id="ARBA00022737"/>
    </source>
</evidence>
<feature type="transmembrane region" description="Helical" evidence="3">
    <location>
        <begin position="368"/>
        <end position="386"/>
    </location>
</feature>
<dbReference type="InterPro" id="IPR052346">
    <property type="entry name" value="O-mannosyl-transferase_TMTC"/>
</dbReference>